<dbReference type="GO" id="GO:0003941">
    <property type="term" value="F:L-serine ammonia-lyase activity"/>
    <property type="evidence" value="ECO:0007669"/>
    <property type="project" value="TreeGrafter"/>
</dbReference>
<dbReference type="GO" id="GO:0018114">
    <property type="term" value="F:threonine racemase activity"/>
    <property type="evidence" value="ECO:0007669"/>
    <property type="project" value="TreeGrafter"/>
</dbReference>
<dbReference type="Proteomes" id="UP000467841">
    <property type="component" value="Unassembled WGS sequence"/>
</dbReference>
<keyword evidence="7" id="KW-1185">Reference proteome</keyword>
<evidence type="ECO:0000259" key="5">
    <source>
        <dbReference type="Pfam" id="PF00291"/>
    </source>
</evidence>
<evidence type="ECO:0000313" key="7">
    <source>
        <dbReference type="Proteomes" id="UP000467841"/>
    </source>
</evidence>
<reference evidence="6" key="1">
    <citation type="submission" date="2020-01" db="EMBL/GenBank/DDBJ databases">
        <authorList>
            <person name="Mishra B."/>
        </authorList>
    </citation>
    <scope>NUCLEOTIDE SEQUENCE [LARGE SCALE GENOMIC DNA]</scope>
</reference>
<evidence type="ECO:0000256" key="2">
    <source>
        <dbReference type="ARBA" id="ARBA00010869"/>
    </source>
</evidence>
<dbReference type="OrthoDB" id="4418812at2759"/>
<dbReference type="GO" id="GO:0070179">
    <property type="term" value="P:D-serine biosynthetic process"/>
    <property type="evidence" value="ECO:0007669"/>
    <property type="project" value="TreeGrafter"/>
</dbReference>
<evidence type="ECO:0000313" key="6">
    <source>
        <dbReference type="EMBL" id="CAA7047438.1"/>
    </source>
</evidence>
<feature type="domain" description="Tryptophan synthase beta chain-like PALP" evidence="5">
    <location>
        <begin position="149"/>
        <end position="224"/>
    </location>
</feature>
<dbReference type="InterPro" id="IPR036052">
    <property type="entry name" value="TrpB-like_PALP_sf"/>
</dbReference>
<dbReference type="PANTHER" id="PTHR43050:SF1">
    <property type="entry name" value="SERINE RACEMASE"/>
    <property type="match status" value="1"/>
</dbReference>
<feature type="region of interest" description="Disordered" evidence="4">
    <location>
        <begin position="1"/>
        <end position="23"/>
    </location>
</feature>
<comment type="similarity">
    <text evidence="2">Belongs to the serine/threonine dehydratase family.</text>
</comment>
<name>A0A6D2K6R7_9BRAS</name>
<evidence type="ECO:0000256" key="3">
    <source>
        <dbReference type="ARBA" id="ARBA00022898"/>
    </source>
</evidence>
<dbReference type="GO" id="GO:0008721">
    <property type="term" value="F:D-serine ammonia-lyase activity"/>
    <property type="evidence" value="ECO:0007669"/>
    <property type="project" value="TreeGrafter"/>
</dbReference>
<dbReference type="GO" id="GO:0005524">
    <property type="term" value="F:ATP binding"/>
    <property type="evidence" value="ECO:0007669"/>
    <property type="project" value="TreeGrafter"/>
</dbReference>
<sequence length="231" mass="24849">MRQTPRRRLQLNSPSPPNRSSLLHSHDRCRLGVLHPRKPHESPISAVLQSLSDETHEGGFRFSAVPKPLSDKPPVLRHHHPLSTVDLLRASPHTLKHLESPLSAVLQSLSDAFQAPLPRSKLPPLSGRFLSSSQAPSSTVGPSGLSPNQVIWSESTMSSREGVASKVLQETGCVLSQPYNDGRIISGQGTIELELLEQVQDIDAVILPISGGGLISGVAIAAKSIKLDYSS</sequence>
<gene>
    <name evidence="6" type="ORF">MERR_LOCUS34673</name>
</gene>
<keyword evidence="3" id="KW-0663">Pyridoxal phosphate</keyword>
<dbReference type="SUPFAM" id="SSF53686">
    <property type="entry name" value="Tryptophan synthase beta subunit-like PLP-dependent enzymes"/>
    <property type="match status" value="1"/>
</dbReference>
<dbReference type="PANTHER" id="PTHR43050">
    <property type="entry name" value="SERINE / THREONINE RACEMASE FAMILY MEMBER"/>
    <property type="match status" value="1"/>
</dbReference>
<dbReference type="Pfam" id="PF00291">
    <property type="entry name" value="PALP"/>
    <property type="match status" value="1"/>
</dbReference>
<dbReference type="InterPro" id="IPR001926">
    <property type="entry name" value="TrpB-like_PALP"/>
</dbReference>
<protein>
    <recommendedName>
        <fullName evidence="5">Tryptophan synthase beta chain-like PALP domain-containing protein</fullName>
    </recommendedName>
</protein>
<dbReference type="AlphaFoldDB" id="A0A6D2K6R7"/>
<comment type="cofactor">
    <cofactor evidence="1">
        <name>pyridoxal 5'-phosphate</name>
        <dbReference type="ChEBI" id="CHEBI:597326"/>
    </cofactor>
</comment>
<proteinExistence type="inferred from homology"/>
<dbReference type="Gene3D" id="3.40.50.1100">
    <property type="match status" value="2"/>
</dbReference>
<accession>A0A6D2K6R7</accession>
<organism evidence="6 7">
    <name type="scientific">Microthlaspi erraticum</name>
    <dbReference type="NCBI Taxonomy" id="1685480"/>
    <lineage>
        <taxon>Eukaryota</taxon>
        <taxon>Viridiplantae</taxon>
        <taxon>Streptophyta</taxon>
        <taxon>Embryophyta</taxon>
        <taxon>Tracheophyta</taxon>
        <taxon>Spermatophyta</taxon>
        <taxon>Magnoliopsida</taxon>
        <taxon>eudicotyledons</taxon>
        <taxon>Gunneridae</taxon>
        <taxon>Pentapetalae</taxon>
        <taxon>rosids</taxon>
        <taxon>malvids</taxon>
        <taxon>Brassicales</taxon>
        <taxon>Brassicaceae</taxon>
        <taxon>Coluteocarpeae</taxon>
        <taxon>Microthlaspi</taxon>
    </lineage>
</organism>
<dbReference type="EMBL" id="CACVBM020001373">
    <property type="protein sequence ID" value="CAA7047438.1"/>
    <property type="molecule type" value="Genomic_DNA"/>
</dbReference>
<dbReference type="GO" id="GO:0030170">
    <property type="term" value="F:pyridoxal phosphate binding"/>
    <property type="evidence" value="ECO:0007669"/>
    <property type="project" value="TreeGrafter"/>
</dbReference>
<comment type="caution">
    <text evidence="6">The sequence shown here is derived from an EMBL/GenBank/DDBJ whole genome shotgun (WGS) entry which is preliminary data.</text>
</comment>
<evidence type="ECO:0000256" key="4">
    <source>
        <dbReference type="SAM" id="MobiDB-lite"/>
    </source>
</evidence>
<dbReference type="GO" id="GO:0030378">
    <property type="term" value="F:serine racemase activity"/>
    <property type="evidence" value="ECO:0007669"/>
    <property type="project" value="TreeGrafter"/>
</dbReference>
<dbReference type="GO" id="GO:0000287">
    <property type="term" value="F:magnesium ion binding"/>
    <property type="evidence" value="ECO:0007669"/>
    <property type="project" value="TreeGrafter"/>
</dbReference>
<evidence type="ECO:0000256" key="1">
    <source>
        <dbReference type="ARBA" id="ARBA00001933"/>
    </source>
</evidence>